<gene>
    <name evidence="3" type="ORF">EOI86_23900</name>
</gene>
<dbReference type="Pfam" id="PF02698">
    <property type="entry name" value="DUF218"/>
    <property type="match status" value="1"/>
</dbReference>
<feature type="transmembrane region" description="Helical" evidence="1">
    <location>
        <begin position="36"/>
        <end position="57"/>
    </location>
</feature>
<sequence>MLEALNFIVDQVGLSGLLLNAAILALIFGGGAKRRVLGIALLVVAMPLSSRIAALPLDATTVEFDAFPPSLRGDAVVVYGAGVFADPTGGMWPTGASTSRAAVGVALSKSLNVPLVVSGGIVRPDLAAEALVLAEVLRLPPETVLESKAGTTAENAHYVAEICDQRDWDSIILVTSREHTRRAVAAARTAGTDVAEVIAASGGPVPVGLADFIPGASGLSHWRPIIHEYVGILWYILSGGIDPGTLLQ</sequence>
<dbReference type="InterPro" id="IPR003848">
    <property type="entry name" value="DUF218"/>
</dbReference>
<keyword evidence="4" id="KW-1185">Reference proteome</keyword>
<feature type="transmembrane region" description="Helical" evidence="1">
    <location>
        <begin position="12"/>
        <end position="29"/>
    </location>
</feature>
<evidence type="ECO:0000259" key="2">
    <source>
        <dbReference type="Pfam" id="PF02698"/>
    </source>
</evidence>
<feature type="domain" description="DUF218" evidence="2">
    <location>
        <begin position="74"/>
        <end position="231"/>
    </location>
</feature>
<dbReference type="Proteomes" id="UP000287447">
    <property type="component" value="Unassembled WGS sequence"/>
</dbReference>
<proteinExistence type="predicted"/>
<dbReference type="GO" id="GO:0000270">
    <property type="term" value="P:peptidoglycan metabolic process"/>
    <property type="evidence" value="ECO:0007669"/>
    <property type="project" value="TreeGrafter"/>
</dbReference>
<dbReference type="Gene3D" id="3.40.50.620">
    <property type="entry name" value="HUPs"/>
    <property type="match status" value="1"/>
</dbReference>
<name>A0A3S2VKQ0_9PROT</name>
<dbReference type="RefSeq" id="WP_127768187.1">
    <property type="nucleotide sequence ID" value="NZ_SADE01000004.1"/>
</dbReference>
<dbReference type="OrthoDB" id="9809813at2"/>
<keyword evidence="1" id="KW-1133">Transmembrane helix</keyword>
<dbReference type="CDD" id="cd06259">
    <property type="entry name" value="YdcF-like"/>
    <property type="match status" value="1"/>
</dbReference>
<protein>
    <submittedName>
        <fullName evidence="3">YdcF family protein</fullName>
    </submittedName>
</protein>
<dbReference type="AlphaFoldDB" id="A0A3S2VKQ0"/>
<dbReference type="InterPro" id="IPR051599">
    <property type="entry name" value="Cell_Envelope_Assoc"/>
</dbReference>
<evidence type="ECO:0000313" key="3">
    <source>
        <dbReference type="EMBL" id="RVU34157.1"/>
    </source>
</evidence>
<dbReference type="InterPro" id="IPR014729">
    <property type="entry name" value="Rossmann-like_a/b/a_fold"/>
</dbReference>
<evidence type="ECO:0000313" key="4">
    <source>
        <dbReference type="Proteomes" id="UP000287447"/>
    </source>
</evidence>
<dbReference type="GO" id="GO:0043164">
    <property type="term" value="P:Gram-negative-bacterium-type cell wall biogenesis"/>
    <property type="evidence" value="ECO:0007669"/>
    <property type="project" value="TreeGrafter"/>
</dbReference>
<dbReference type="PANTHER" id="PTHR30336:SF4">
    <property type="entry name" value="ENVELOPE BIOGENESIS FACTOR ELYC"/>
    <property type="match status" value="1"/>
</dbReference>
<organism evidence="3 4">
    <name type="scientific">Hwanghaeella grinnelliae</name>
    <dbReference type="NCBI Taxonomy" id="2500179"/>
    <lineage>
        <taxon>Bacteria</taxon>
        <taxon>Pseudomonadati</taxon>
        <taxon>Pseudomonadota</taxon>
        <taxon>Alphaproteobacteria</taxon>
        <taxon>Rhodospirillales</taxon>
        <taxon>Rhodospirillaceae</taxon>
        <taxon>Hwanghaeella</taxon>
    </lineage>
</organism>
<evidence type="ECO:0000256" key="1">
    <source>
        <dbReference type="SAM" id="Phobius"/>
    </source>
</evidence>
<keyword evidence="1" id="KW-0812">Transmembrane</keyword>
<accession>A0A3S2VKQ0</accession>
<comment type="caution">
    <text evidence="3">The sequence shown here is derived from an EMBL/GenBank/DDBJ whole genome shotgun (WGS) entry which is preliminary data.</text>
</comment>
<dbReference type="EMBL" id="SADE01000004">
    <property type="protein sequence ID" value="RVU34157.1"/>
    <property type="molecule type" value="Genomic_DNA"/>
</dbReference>
<dbReference type="PANTHER" id="PTHR30336">
    <property type="entry name" value="INNER MEMBRANE PROTEIN, PROBABLE PERMEASE"/>
    <property type="match status" value="1"/>
</dbReference>
<keyword evidence="1" id="KW-0472">Membrane</keyword>
<dbReference type="GO" id="GO:0005886">
    <property type="term" value="C:plasma membrane"/>
    <property type="evidence" value="ECO:0007669"/>
    <property type="project" value="TreeGrafter"/>
</dbReference>
<reference evidence="4" key="1">
    <citation type="submission" date="2019-01" db="EMBL/GenBank/DDBJ databases">
        <title>Gri0909 isolated from a small marine red alga.</title>
        <authorList>
            <person name="Kim J."/>
            <person name="Jeong S.E."/>
            <person name="Jeon C.O."/>
        </authorList>
    </citation>
    <scope>NUCLEOTIDE SEQUENCE [LARGE SCALE GENOMIC DNA]</scope>
    <source>
        <strain evidence="4">Gri0909</strain>
    </source>
</reference>